<dbReference type="Proteomes" id="UP000276223">
    <property type="component" value="Unassembled WGS sequence"/>
</dbReference>
<protein>
    <submittedName>
        <fullName evidence="3">Uncharacterized protein</fullName>
    </submittedName>
</protein>
<gene>
    <name evidence="3" type="ORF">EDC27_0384</name>
</gene>
<dbReference type="EMBL" id="RJVA01000009">
    <property type="protein sequence ID" value="ROR03128.1"/>
    <property type="molecule type" value="Genomic_DNA"/>
</dbReference>
<accession>A0A3N1VQ01</accession>
<feature type="region of interest" description="Disordered" evidence="1">
    <location>
        <begin position="1"/>
        <end position="25"/>
    </location>
</feature>
<sequence>MKEAKSAPIFSRDRGRGTGPPRTRTLIGSAVEPRVCLLGQVSVNDLDPERCAGHGCRNAFRLGWSTNKRLIRIFMMAVGLVTIVLGPAVGGWAAGAAAATDEAQPPMVTKHLFAPERSGLDRSMTHGKTSARVTFTGVMRTEKGKKALLETGTASKDRASSAAWYGEGDTVGPYVLKEIGANAVVLEGNGENLRLPLYGPEKDRPQPIEVTAGSPSKGQDVESATPQGTRRQQGQGQPLNPFGPAPAKGSVQGKGAMPTGQGQAQGGSGTSPLQQAIQKARQGQSYGQESSQNPFPPSGGSGGFGANPFMEMLKKKGQ</sequence>
<evidence type="ECO:0000313" key="3">
    <source>
        <dbReference type="EMBL" id="ROR03128.1"/>
    </source>
</evidence>
<name>A0A3N1VQ01_9BACT</name>
<feature type="compositionally biased region" description="Low complexity" evidence="1">
    <location>
        <begin position="225"/>
        <end position="238"/>
    </location>
</feature>
<feature type="compositionally biased region" description="Basic and acidic residues" evidence="1">
    <location>
        <begin position="1"/>
        <end position="16"/>
    </location>
</feature>
<evidence type="ECO:0000313" key="4">
    <source>
        <dbReference type="Proteomes" id="UP000276223"/>
    </source>
</evidence>
<comment type="caution">
    <text evidence="3">The sequence shown here is derived from an EMBL/GenBank/DDBJ whole genome shotgun (WGS) entry which is preliminary data.</text>
</comment>
<feature type="compositionally biased region" description="Polar residues" evidence="1">
    <location>
        <begin position="272"/>
        <end position="293"/>
    </location>
</feature>
<organism evidence="3 4">
    <name type="scientific">Desulfosoma caldarium</name>
    <dbReference type="NCBI Taxonomy" id="610254"/>
    <lineage>
        <taxon>Bacteria</taxon>
        <taxon>Pseudomonadati</taxon>
        <taxon>Thermodesulfobacteriota</taxon>
        <taxon>Syntrophobacteria</taxon>
        <taxon>Syntrophobacterales</taxon>
        <taxon>Syntrophobacteraceae</taxon>
        <taxon>Desulfosoma</taxon>
    </lineage>
</organism>
<reference evidence="3 4" key="1">
    <citation type="submission" date="2018-11" db="EMBL/GenBank/DDBJ databases">
        <title>Genomic Encyclopedia of Type Strains, Phase IV (KMG-IV): sequencing the most valuable type-strain genomes for metagenomic binning, comparative biology and taxonomic classification.</title>
        <authorList>
            <person name="Goeker M."/>
        </authorList>
    </citation>
    <scope>NUCLEOTIDE SEQUENCE [LARGE SCALE GENOMIC DNA]</scope>
    <source>
        <strain evidence="3 4">DSM 22027</strain>
    </source>
</reference>
<keyword evidence="4" id="KW-1185">Reference proteome</keyword>
<feature type="transmembrane region" description="Helical" evidence="2">
    <location>
        <begin position="70"/>
        <end position="94"/>
    </location>
</feature>
<keyword evidence="2" id="KW-0472">Membrane</keyword>
<evidence type="ECO:0000256" key="2">
    <source>
        <dbReference type="SAM" id="Phobius"/>
    </source>
</evidence>
<feature type="region of interest" description="Disordered" evidence="1">
    <location>
        <begin position="196"/>
        <end position="318"/>
    </location>
</feature>
<evidence type="ECO:0000256" key="1">
    <source>
        <dbReference type="SAM" id="MobiDB-lite"/>
    </source>
</evidence>
<keyword evidence="2" id="KW-0812">Transmembrane</keyword>
<keyword evidence="2" id="KW-1133">Transmembrane helix</keyword>
<dbReference type="AlphaFoldDB" id="A0A3N1VQ01"/>
<proteinExistence type="predicted"/>